<evidence type="ECO:0000256" key="8">
    <source>
        <dbReference type="ARBA" id="ARBA00022843"/>
    </source>
</evidence>
<evidence type="ECO:0000256" key="1">
    <source>
        <dbReference type="ARBA" id="ARBA00004496"/>
    </source>
</evidence>
<feature type="region of interest" description="Disordered" evidence="19">
    <location>
        <begin position="1"/>
        <end position="20"/>
    </location>
</feature>
<evidence type="ECO:0000256" key="19">
    <source>
        <dbReference type="SAM" id="MobiDB-lite"/>
    </source>
</evidence>
<name>H3B6S3_LATCH</name>
<dbReference type="PROSITE" id="PS51801">
    <property type="entry name" value="ZF_CCHC_NOA"/>
    <property type="match status" value="1"/>
</dbReference>
<dbReference type="RefSeq" id="XP_014345250.1">
    <property type="nucleotide sequence ID" value="XM_014489764.2"/>
</dbReference>
<dbReference type="GeneTree" id="ENSGT00510000046908"/>
<reference evidence="21" key="2">
    <citation type="submission" date="2025-08" db="UniProtKB">
        <authorList>
            <consortium name="Ensembl"/>
        </authorList>
    </citation>
    <scope>IDENTIFICATION</scope>
</reference>
<feature type="coiled-coil region" evidence="18">
    <location>
        <begin position="299"/>
        <end position="389"/>
    </location>
</feature>
<dbReference type="PANTHER" id="PTHR31882:SF6">
    <property type="entry name" value="TNFAIP3-INTERACTING PROTEIN 2"/>
    <property type="match status" value="1"/>
</dbReference>
<evidence type="ECO:0000256" key="13">
    <source>
        <dbReference type="ARBA" id="ARBA00055998"/>
    </source>
</evidence>
<evidence type="ECO:0000256" key="14">
    <source>
        <dbReference type="ARBA" id="ARBA00063508"/>
    </source>
</evidence>
<keyword evidence="12" id="KW-0395">Inflammatory response</keyword>
<keyword evidence="7" id="KW-0862">Zinc</keyword>
<dbReference type="InterPro" id="IPR034735">
    <property type="entry name" value="NEMO_ZF"/>
</dbReference>
<dbReference type="CTD" id="79155"/>
<dbReference type="GO" id="GO:0006357">
    <property type="term" value="P:regulation of transcription by RNA polymerase II"/>
    <property type="evidence" value="ECO:0007669"/>
    <property type="project" value="TreeGrafter"/>
</dbReference>
<dbReference type="EMBL" id="AFYH01091092">
    <property type="status" value="NOT_ANNOTATED_CDS"/>
    <property type="molecule type" value="Genomic_DNA"/>
</dbReference>
<evidence type="ECO:0000256" key="6">
    <source>
        <dbReference type="ARBA" id="ARBA00022771"/>
    </source>
</evidence>
<dbReference type="Proteomes" id="UP000008672">
    <property type="component" value="Unassembled WGS sequence"/>
</dbReference>
<evidence type="ECO:0000256" key="12">
    <source>
        <dbReference type="ARBA" id="ARBA00023198"/>
    </source>
</evidence>
<dbReference type="GO" id="GO:0043123">
    <property type="term" value="P:positive regulation of canonical NF-kappaB signal transduction"/>
    <property type="evidence" value="ECO:0007669"/>
    <property type="project" value="TreeGrafter"/>
</dbReference>
<dbReference type="Ensembl" id="ENSLACT00000017724.1">
    <property type="protein sequence ID" value="ENSLACP00000017594.1"/>
    <property type="gene ID" value="ENSLACG00000015499.1"/>
</dbReference>
<dbReference type="GO" id="GO:0070530">
    <property type="term" value="F:K63-linked polyubiquitin modification-dependent protein binding"/>
    <property type="evidence" value="ECO:0007669"/>
    <property type="project" value="InterPro"/>
</dbReference>
<comment type="subunit">
    <text evidence="14">Interacts with STK11/LKB1, TNFAIP3, IKBKG, NFKB1, MAP3K8, TEK, RIPK1, CHUK, IKBKB and SMARCD1. Interacts with polyubiquitin.</text>
</comment>
<dbReference type="GO" id="GO:0006954">
    <property type="term" value="P:inflammatory response"/>
    <property type="evidence" value="ECO:0007669"/>
    <property type="project" value="UniProtKB-KW"/>
</dbReference>
<reference evidence="21" key="3">
    <citation type="submission" date="2025-09" db="UniProtKB">
        <authorList>
            <consortium name="Ensembl"/>
        </authorList>
    </citation>
    <scope>IDENTIFICATION</scope>
</reference>
<reference evidence="22" key="1">
    <citation type="submission" date="2011-08" db="EMBL/GenBank/DDBJ databases">
        <title>The draft genome of Latimeria chalumnae.</title>
        <authorList>
            <person name="Di Palma F."/>
            <person name="Alfoldi J."/>
            <person name="Johnson J."/>
            <person name="Berlin A."/>
            <person name="Gnerre S."/>
            <person name="Jaffe D."/>
            <person name="MacCallum I."/>
            <person name="Young S."/>
            <person name="Walker B.J."/>
            <person name="Lander E."/>
            <person name="Lindblad-Toh K."/>
        </authorList>
    </citation>
    <scope>NUCLEOTIDE SEQUENCE [LARGE SCALE GENOMIC DNA]</scope>
    <source>
        <strain evidence="22">Wild caught</strain>
    </source>
</reference>
<evidence type="ECO:0000256" key="17">
    <source>
        <dbReference type="PROSITE-ProRule" id="PRU01142"/>
    </source>
</evidence>
<dbReference type="EMBL" id="AFYH01091091">
    <property type="status" value="NOT_ANNOTATED_CDS"/>
    <property type="molecule type" value="Genomic_DNA"/>
</dbReference>
<dbReference type="FunFam" id="1.20.5.990:FF:000005">
    <property type="entry name" value="TNFAIP3 interacting protein 2"/>
    <property type="match status" value="1"/>
</dbReference>
<evidence type="ECO:0000256" key="7">
    <source>
        <dbReference type="ARBA" id="ARBA00022833"/>
    </source>
</evidence>
<keyword evidence="3" id="KW-0597">Phosphoprotein</keyword>
<evidence type="ECO:0000256" key="9">
    <source>
        <dbReference type="ARBA" id="ARBA00023015"/>
    </source>
</evidence>
<sequence length="486" mass="56218">MSSGNNSFGHGAAKGEGKPRLALEEALEKVQRENRALKTKLQGYSTLSTFYHEARQQVQKLGSQLAAKDAALEELRSRLARYESLLAATGQPAPANQLHFGPSRSLVESLVEQLNEVKEQHRESQEVEKLQQQLREKERELQRILNMPQCEKDLEIVRLRRSLAEKERLQATREVLCRSLTDEKEELRFQLAATAKMCQQLSQWLEQKQQPTLEEQMQTEPSFKCTNLESSQLRTMMCKIQEENKVLKQKVIHVEDLNAKWQKYDASREEYVKGLHQQLKELKTQKEQQHVVGPVKTNVELMQQEILRLNRLLQEKMKECSRLKRELEDEMKASGEDRERIEMLQQQVIVYRDDFRSERKDRERAQSKIQELQEEIVCLQQQLAQRQEVRESGGLVRVHIGNHNHMHIETDTMEPLLGNSPDQSGSKGVNNHLESAEAAAPGGSSGSKWRTEGVLQCPGCMRMFNDELDEEFFKHISECCHSLNEN</sequence>
<protein>
    <recommendedName>
        <fullName evidence="15">TNFAIP3-interacting protein 2</fullName>
    </recommendedName>
    <alternativeName>
        <fullName evidence="16">A20-binding inhibitor of NF-kappa-B activation 2</fullName>
    </alternativeName>
</protein>
<dbReference type="Gene3D" id="1.20.5.1180">
    <property type="entry name" value="Geminin coiled-coil domain"/>
    <property type="match status" value="1"/>
</dbReference>
<evidence type="ECO:0000256" key="18">
    <source>
        <dbReference type="SAM" id="Coils"/>
    </source>
</evidence>
<evidence type="ECO:0000256" key="11">
    <source>
        <dbReference type="ARBA" id="ARBA00023163"/>
    </source>
</evidence>
<dbReference type="EMBL" id="AFYH01091089">
    <property type="status" value="NOT_ANNOTATED_CDS"/>
    <property type="molecule type" value="Genomic_DNA"/>
</dbReference>
<evidence type="ECO:0000256" key="4">
    <source>
        <dbReference type="ARBA" id="ARBA00022703"/>
    </source>
</evidence>
<comment type="function">
    <text evidence="13">Inhibits NF-kappa-B activation by blocking the interaction of RIPK1 with its downstream effector NEMO/IKBKG. Forms a ternary complex with NFKB1 and MAP3K8 but appears to function upstream of MAP3K8 in the TLR4 signaling pathway that regulates MAP3K8 activation. Involved in activation of the MEK/ERK signaling pathway during innate immune response; this function seems to be stimulus- and cell type specific. Required for stability of MAP3K8. Involved in regulation of apoptosis in endothelial cells; promotes TEK agonist-stimulated endothelial survival. May act as transcriptional coactivator when translocated to the nucleus. Enhances CHUK-mediated NF-kappa-B activation involving NF-kappa-B p50-p65 and p50-c-Rel complexes.</text>
</comment>
<evidence type="ECO:0000313" key="21">
    <source>
        <dbReference type="Ensembl" id="ENSLACP00000017594.1"/>
    </source>
</evidence>
<evidence type="ECO:0000256" key="10">
    <source>
        <dbReference type="ARBA" id="ARBA00023054"/>
    </source>
</evidence>
<feature type="coiled-coil region" evidence="18">
    <location>
        <begin position="20"/>
        <end position="147"/>
    </location>
</feature>
<dbReference type="Pfam" id="PF16516">
    <property type="entry name" value="CC2-LZ"/>
    <property type="match status" value="1"/>
</dbReference>
<accession>H3B6S3</accession>
<dbReference type="Bgee" id="ENSLACG00000015499">
    <property type="expression patterns" value="Expressed in pectoral fin and 4 other cell types or tissues"/>
</dbReference>
<comment type="subcellular location">
    <subcellularLocation>
        <location evidence="1">Cytoplasm</location>
    </subcellularLocation>
</comment>
<dbReference type="GO" id="GO:0008270">
    <property type="term" value="F:zinc ion binding"/>
    <property type="evidence" value="ECO:0007669"/>
    <property type="project" value="UniProtKB-KW"/>
</dbReference>
<proteinExistence type="predicted"/>
<dbReference type="HOGENOM" id="CLU_039735_0_0_1"/>
<dbReference type="PANTHER" id="PTHR31882">
    <property type="entry name" value="TNFAIP3-INTERACTING PROTEIN COILED COIL FAMILY MEMBER"/>
    <property type="match status" value="1"/>
</dbReference>
<dbReference type="GO" id="GO:0006915">
    <property type="term" value="P:apoptotic process"/>
    <property type="evidence" value="ECO:0007669"/>
    <property type="project" value="UniProtKB-KW"/>
</dbReference>
<dbReference type="GeneID" id="102363407"/>
<evidence type="ECO:0000256" key="2">
    <source>
        <dbReference type="ARBA" id="ARBA00022490"/>
    </source>
</evidence>
<feature type="domain" description="CCHC NOA-type" evidence="20">
    <location>
        <begin position="449"/>
        <end position="481"/>
    </location>
</feature>
<dbReference type="Pfam" id="PF12180">
    <property type="entry name" value="EABR"/>
    <property type="match status" value="1"/>
</dbReference>
<keyword evidence="5" id="KW-0479">Metal-binding</keyword>
<dbReference type="InterPro" id="IPR022008">
    <property type="entry name" value="EABR"/>
</dbReference>
<organism evidence="21 22">
    <name type="scientific">Latimeria chalumnae</name>
    <name type="common">Coelacanth</name>
    <dbReference type="NCBI Taxonomy" id="7897"/>
    <lineage>
        <taxon>Eukaryota</taxon>
        <taxon>Metazoa</taxon>
        <taxon>Chordata</taxon>
        <taxon>Craniata</taxon>
        <taxon>Vertebrata</taxon>
        <taxon>Euteleostomi</taxon>
        <taxon>Coelacanthiformes</taxon>
        <taxon>Coelacanthidae</taxon>
        <taxon>Latimeria</taxon>
    </lineage>
</organism>
<keyword evidence="4" id="KW-0053">Apoptosis</keyword>
<dbReference type="GO" id="GO:0005737">
    <property type="term" value="C:cytoplasm"/>
    <property type="evidence" value="ECO:0007669"/>
    <property type="project" value="UniProtKB-SubCell"/>
</dbReference>
<evidence type="ECO:0000256" key="5">
    <source>
        <dbReference type="ARBA" id="ARBA00022723"/>
    </source>
</evidence>
<gene>
    <name evidence="21" type="primary">TNIP2</name>
</gene>
<keyword evidence="8" id="KW-0832">Ubl conjugation</keyword>
<keyword evidence="6 17" id="KW-0863">Zinc-finger</keyword>
<evidence type="ECO:0000259" key="20">
    <source>
        <dbReference type="PROSITE" id="PS51801"/>
    </source>
</evidence>
<keyword evidence="22" id="KW-1185">Reference proteome</keyword>
<keyword evidence="10 18" id="KW-0175">Coiled coil</keyword>
<dbReference type="GO" id="GO:0071222">
    <property type="term" value="P:cellular response to lipopolysaccharide"/>
    <property type="evidence" value="ECO:0007669"/>
    <property type="project" value="TreeGrafter"/>
</dbReference>
<evidence type="ECO:0000256" key="3">
    <source>
        <dbReference type="ARBA" id="ARBA00022553"/>
    </source>
</evidence>
<keyword evidence="2" id="KW-0963">Cytoplasm</keyword>
<dbReference type="GO" id="GO:0034138">
    <property type="term" value="P:toll-like receptor 3 signaling pathway"/>
    <property type="evidence" value="ECO:0007669"/>
    <property type="project" value="TreeGrafter"/>
</dbReference>
<dbReference type="AlphaFoldDB" id="H3B6S3"/>
<evidence type="ECO:0000313" key="22">
    <source>
        <dbReference type="Proteomes" id="UP000008672"/>
    </source>
</evidence>
<dbReference type="Gene3D" id="1.20.5.990">
    <property type="entry name" value="Nemo cc2-lz domain - 1d5 darpin complex"/>
    <property type="match status" value="1"/>
</dbReference>
<evidence type="ECO:0000256" key="16">
    <source>
        <dbReference type="ARBA" id="ARBA00079469"/>
    </source>
</evidence>
<dbReference type="GO" id="GO:0034134">
    <property type="term" value="P:toll-like receptor 2 signaling pathway"/>
    <property type="evidence" value="ECO:0007669"/>
    <property type="project" value="TreeGrafter"/>
</dbReference>
<dbReference type="InterPro" id="IPR032419">
    <property type="entry name" value="CC2-LZ_dom"/>
</dbReference>
<keyword evidence="9" id="KW-0805">Transcription regulation</keyword>
<evidence type="ECO:0000256" key="15">
    <source>
        <dbReference type="ARBA" id="ARBA00073020"/>
    </source>
</evidence>
<keyword evidence="11" id="KW-0804">Transcription</keyword>
<dbReference type="OrthoDB" id="6066489at2759"/>
<dbReference type="EMBL" id="AFYH01091090">
    <property type="status" value="NOT_ANNOTATED_CDS"/>
    <property type="molecule type" value="Genomic_DNA"/>
</dbReference>